<keyword evidence="3" id="KW-1185">Reference proteome</keyword>
<comment type="similarity">
    <text evidence="1">Belongs to the CFAP97 family.</text>
</comment>
<evidence type="ECO:0000313" key="3">
    <source>
        <dbReference type="Proteomes" id="UP000504634"/>
    </source>
</evidence>
<feature type="region of interest" description="Disordered" evidence="2">
    <location>
        <begin position="448"/>
        <end position="498"/>
    </location>
</feature>
<sequence length="692" mass="77994">MTQAPANSDDDLYNDDAFEEDSTSELEEFGDEEEEVEEVEETIAVESEAIDSEAVESEAESDTPSESDVEAEFIRGNPHARRQQIYSNQLSGGGFNRKRMMAYPSSSSEDEGRVVRTKTVVEVNRMTLSVEQTDDDTPSVRTLVPMSSRAGELMVNEPDIDEEEEETDESDNQEHNDDDEDVVQRRVNDEDIEYEKFLEVDEEAEEEQYVEYPDEDEQDVEEHDEDGELSDVRMGRRVVIEEEEEQSDPETDTEGEEQKDSDEEQADNAIDLQNGEDTDGYSVDTFEPGLNSKRQPNRAKAGAGEGNETDITLTPRESDSVAAQPTKHFGKTKIPKKVQKASARKPLPTYTYEKDKLAIASTNSHIEQFLTAQEDEDDDEDDDAADESMVTQRLDALKADAAAVKFLEQQMSQMSEMIMKSFRISGDAPNDNPMEQLNRASELLAQRPQLGSSDELPLLPEETDEEIAESEPSRPETDQSIEPNCDTDNITSPNPLRSSMETLNTVRTAKLQRPKCRCPTLVEGKGTITGLDPGFLLDECGQGDGLRHHHHHQRHYPHEVNCRVSSATPTSFNSDSCAYHIDLKRPRSSTDKVNYKNLGRKSFSFTNAQVREIERQNHILLKKMMTIKPTIKATPAQPASNQQQAKKKLPPPSTRTTSAAVNRKKYQRQIDMDNDVLKRKLEAIGTRRPIFK</sequence>
<feature type="compositionally biased region" description="Basic residues" evidence="2">
    <location>
        <begin position="328"/>
        <end position="343"/>
    </location>
</feature>
<feature type="compositionally biased region" description="Basic and acidic residues" evidence="2">
    <location>
        <begin position="182"/>
        <end position="199"/>
    </location>
</feature>
<organism evidence="3 4">
    <name type="scientific">Drosophila lebanonensis</name>
    <name type="common">Fruit fly</name>
    <name type="synonym">Scaptodrosophila lebanonensis</name>
    <dbReference type="NCBI Taxonomy" id="7225"/>
    <lineage>
        <taxon>Eukaryota</taxon>
        <taxon>Metazoa</taxon>
        <taxon>Ecdysozoa</taxon>
        <taxon>Arthropoda</taxon>
        <taxon>Hexapoda</taxon>
        <taxon>Insecta</taxon>
        <taxon>Pterygota</taxon>
        <taxon>Neoptera</taxon>
        <taxon>Endopterygota</taxon>
        <taxon>Diptera</taxon>
        <taxon>Brachycera</taxon>
        <taxon>Muscomorpha</taxon>
        <taxon>Ephydroidea</taxon>
        <taxon>Drosophilidae</taxon>
        <taxon>Scaptodrosophila</taxon>
    </lineage>
</organism>
<proteinExistence type="inferred from homology"/>
<dbReference type="InterPro" id="IPR038791">
    <property type="entry name" value="Cfap97/Hemingway"/>
</dbReference>
<accession>A0A6J2T4P2</accession>
<dbReference type="RefSeq" id="XP_030369867.1">
    <property type="nucleotide sequence ID" value="XM_030514007.1"/>
</dbReference>
<reference evidence="4" key="1">
    <citation type="submission" date="2025-08" db="UniProtKB">
        <authorList>
            <consortium name="RefSeq"/>
        </authorList>
    </citation>
    <scope>IDENTIFICATION</scope>
    <source>
        <strain evidence="4">11010-0011.00</strain>
        <tissue evidence="4">Whole body</tissue>
    </source>
</reference>
<evidence type="ECO:0000313" key="4">
    <source>
        <dbReference type="RefSeq" id="XP_030369867.1"/>
    </source>
</evidence>
<feature type="compositionally biased region" description="Acidic residues" evidence="2">
    <location>
        <begin position="8"/>
        <end position="71"/>
    </location>
</feature>
<feature type="region of interest" description="Disordered" evidence="2">
    <location>
        <begin position="369"/>
        <end position="389"/>
    </location>
</feature>
<feature type="region of interest" description="Disordered" evidence="2">
    <location>
        <begin position="130"/>
        <end position="346"/>
    </location>
</feature>
<dbReference type="AlphaFoldDB" id="A0A6J2T4P2"/>
<feature type="region of interest" description="Disordered" evidence="2">
    <location>
        <begin position="632"/>
        <end position="664"/>
    </location>
</feature>
<dbReference type="InterPro" id="IPR029488">
    <property type="entry name" value="Hmw/CFAP97"/>
</dbReference>
<feature type="compositionally biased region" description="Acidic residues" evidence="2">
    <location>
        <begin position="241"/>
        <end position="266"/>
    </location>
</feature>
<name>A0A6J2T4P2_DROLE</name>
<feature type="compositionally biased region" description="Acidic residues" evidence="2">
    <location>
        <begin position="200"/>
        <end position="229"/>
    </location>
</feature>
<dbReference type="Proteomes" id="UP000504634">
    <property type="component" value="Unplaced"/>
</dbReference>
<feature type="compositionally biased region" description="Polar residues" evidence="2">
    <location>
        <begin position="478"/>
        <end position="498"/>
    </location>
</feature>
<dbReference type="PANTHER" id="PTHR23035">
    <property type="entry name" value="CILIA- AND FLAGELLA-ASSOCIATED PROTEIN 97-RELATED"/>
    <property type="match status" value="1"/>
</dbReference>
<gene>
    <name evidence="4" type="primary">LOC115620657</name>
</gene>
<feature type="compositionally biased region" description="Acidic residues" evidence="2">
    <location>
        <begin position="373"/>
        <end position="386"/>
    </location>
</feature>
<evidence type="ECO:0000256" key="1">
    <source>
        <dbReference type="ARBA" id="ARBA00008315"/>
    </source>
</evidence>
<protein>
    <submittedName>
        <fullName evidence="4">Protein hemingway</fullName>
    </submittedName>
</protein>
<evidence type="ECO:0000256" key="2">
    <source>
        <dbReference type="SAM" id="MobiDB-lite"/>
    </source>
</evidence>
<dbReference type="GeneID" id="115620657"/>
<dbReference type="OrthoDB" id="515313at2759"/>
<feature type="compositionally biased region" description="Acidic residues" evidence="2">
    <location>
        <begin position="158"/>
        <end position="181"/>
    </location>
</feature>
<feature type="region of interest" description="Disordered" evidence="2">
    <location>
        <begin position="1"/>
        <end position="116"/>
    </location>
</feature>
<feature type="compositionally biased region" description="Basic and acidic residues" evidence="2">
    <location>
        <begin position="230"/>
        <end position="240"/>
    </location>
</feature>
<dbReference type="Pfam" id="PF13879">
    <property type="entry name" value="Hmw_CFAP97"/>
    <property type="match status" value="1"/>
</dbReference>
<dbReference type="PANTHER" id="PTHR23035:SF1">
    <property type="entry name" value="CILIA- AND FLAGELLA-ASSOCIATED PROTEIN 97"/>
    <property type="match status" value="1"/>
</dbReference>